<dbReference type="KEGG" id="psin:CAK95_05030"/>
<evidence type="ECO:0000313" key="1">
    <source>
        <dbReference type="EMBL" id="ARP98520.1"/>
    </source>
</evidence>
<dbReference type="RefSeq" id="WP_086086943.1">
    <property type="nucleotide sequence ID" value="NZ_CP021112.1"/>
</dbReference>
<keyword evidence="2" id="KW-1185">Reference proteome</keyword>
<dbReference type="AlphaFoldDB" id="A0A1W6ZN12"/>
<dbReference type="STRING" id="1235591.CAK95_05030"/>
<dbReference type="Proteomes" id="UP000194137">
    <property type="component" value="Chromosome"/>
</dbReference>
<dbReference type="EMBL" id="CP021112">
    <property type="protein sequence ID" value="ARP98520.1"/>
    <property type="molecule type" value="Genomic_DNA"/>
</dbReference>
<protein>
    <submittedName>
        <fullName evidence="1">Uncharacterized protein</fullName>
    </submittedName>
</protein>
<name>A0A1W6ZN12_9HYPH</name>
<sequence length="67" mass="7552">MRRRTMSVKHALGEFDVGERGADFHHWIETVTMHADIADSQSATIALRSQSKSFVQPPQTMLLDPLT</sequence>
<organism evidence="1 2">
    <name type="scientific">Pseudorhodoplanes sinuspersici</name>
    <dbReference type="NCBI Taxonomy" id="1235591"/>
    <lineage>
        <taxon>Bacteria</taxon>
        <taxon>Pseudomonadati</taxon>
        <taxon>Pseudomonadota</taxon>
        <taxon>Alphaproteobacteria</taxon>
        <taxon>Hyphomicrobiales</taxon>
        <taxon>Pseudorhodoplanes</taxon>
    </lineage>
</organism>
<gene>
    <name evidence="1" type="ORF">CAK95_05030</name>
</gene>
<evidence type="ECO:0000313" key="2">
    <source>
        <dbReference type="Proteomes" id="UP000194137"/>
    </source>
</evidence>
<reference evidence="1 2" key="1">
    <citation type="submission" date="2017-05" db="EMBL/GenBank/DDBJ databases">
        <title>Full genome sequence of Pseudorhodoplanes sinuspersici.</title>
        <authorList>
            <person name="Dastgheib S.M.M."/>
            <person name="Shavandi M."/>
            <person name="Tirandaz H."/>
        </authorList>
    </citation>
    <scope>NUCLEOTIDE SEQUENCE [LARGE SCALE GENOMIC DNA]</scope>
    <source>
        <strain evidence="1 2">RIPI110</strain>
    </source>
</reference>
<proteinExistence type="predicted"/>
<accession>A0A1W6ZN12</accession>